<keyword evidence="1" id="KW-0175">Coiled coil</keyword>
<comment type="caution">
    <text evidence="2">The sequence shown here is derived from an EMBL/GenBank/DDBJ whole genome shotgun (WGS) entry which is preliminary data.</text>
</comment>
<dbReference type="PANTHER" id="PTHR35796:SF3">
    <property type="entry name" value="BHLH DOMAIN-CONTAINING PROTEIN"/>
    <property type="match status" value="1"/>
</dbReference>
<reference evidence="2 3" key="1">
    <citation type="submission" date="2013-11" db="EMBL/GenBank/DDBJ databases">
        <title>The Genome Sequence of Phytophthora parasitica P1976.</title>
        <authorList>
            <consortium name="The Broad Institute Genomics Platform"/>
            <person name="Russ C."/>
            <person name="Tyler B."/>
            <person name="Panabieres F."/>
            <person name="Shan W."/>
            <person name="Tripathy S."/>
            <person name="Grunwald N."/>
            <person name="Machado M."/>
            <person name="Johnson C.S."/>
            <person name="Walker B."/>
            <person name="Young S."/>
            <person name="Zeng Q."/>
            <person name="Gargeya S."/>
            <person name="Fitzgerald M."/>
            <person name="Haas B."/>
            <person name="Abouelleil A."/>
            <person name="Allen A.W."/>
            <person name="Alvarado L."/>
            <person name="Arachchi H.M."/>
            <person name="Berlin A.M."/>
            <person name="Chapman S.B."/>
            <person name="Gainer-Dewar J."/>
            <person name="Goldberg J."/>
            <person name="Griggs A."/>
            <person name="Gujja S."/>
            <person name="Hansen M."/>
            <person name="Howarth C."/>
            <person name="Imamovic A."/>
            <person name="Ireland A."/>
            <person name="Larimer J."/>
            <person name="McCowan C."/>
            <person name="Murphy C."/>
            <person name="Pearson M."/>
            <person name="Poon T.W."/>
            <person name="Priest M."/>
            <person name="Roberts A."/>
            <person name="Saif S."/>
            <person name="Shea T."/>
            <person name="Sisk P."/>
            <person name="Sykes S."/>
            <person name="Wortman J."/>
            <person name="Nusbaum C."/>
            <person name="Birren B."/>
        </authorList>
    </citation>
    <scope>NUCLEOTIDE SEQUENCE [LARGE SCALE GENOMIC DNA]</scope>
    <source>
        <strain evidence="2 3">P1976</strain>
    </source>
</reference>
<evidence type="ECO:0000256" key="1">
    <source>
        <dbReference type="SAM" id="Coils"/>
    </source>
</evidence>
<name>A0A080ZQD0_PHYNI</name>
<evidence type="ECO:0008006" key="4">
    <source>
        <dbReference type="Google" id="ProtNLM"/>
    </source>
</evidence>
<sequence>MPFLLESDDQALEAALSFVEEFNRNGIGADGLLTVDTGTLARQTVHSARSHAAADESLTKRAKVNAKKKLLRQAGIYSDPNKARNERTREIAFLREQIEKLQIDLQLLQSRQPNGPTRMNQPNAVALFATHANSQISCMWKEQAVRQHRRREQAERGNVRLRLAVERQRKVANSLKSLMKKRSTQLTNEYASLMNLCSPQNNIVDVRDFCGDIRDFRGLFKRVDDAYRHMDAVFQSNGLARSTISPNDVHMREGVDGKFLEFSSYKILPYEMRAATEAVWEHFKGVEKHLGVGSIYSKAAKNLDEPYTIIEDFSIEIYSNSSRADYKTKQVVRRYVEEDRDIVIWVSHATPVEVKHKLLSGLSYNFLGYAITKRAPSSTVEHELIQLQLCSRISLDQDNAKTYNPDSARTLANFLIVHAAKNIVAHRESIENNLADRVLRRRLQ</sequence>
<evidence type="ECO:0000313" key="3">
    <source>
        <dbReference type="Proteomes" id="UP000028582"/>
    </source>
</evidence>
<dbReference type="OrthoDB" id="62280at2759"/>
<organism evidence="2 3">
    <name type="scientific">Phytophthora nicotianae P1976</name>
    <dbReference type="NCBI Taxonomy" id="1317066"/>
    <lineage>
        <taxon>Eukaryota</taxon>
        <taxon>Sar</taxon>
        <taxon>Stramenopiles</taxon>
        <taxon>Oomycota</taxon>
        <taxon>Peronosporomycetes</taxon>
        <taxon>Peronosporales</taxon>
        <taxon>Peronosporaceae</taxon>
        <taxon>Phytophthora</taxon>
    </lineage>
</organism>
<feature type="coiled-coil region" evidence="1">
    <location>
        <begin position="84"/>
        <end position="111"/>
    </location>
</feature>
<dbReference type="AlphaFoldDB" id="A0A080ZQD0"/>
<gene>
    <name evidence="2" type="ORF">F444_14426</name>
</gene>
<accession>A0A080ZQD0</accession>
<proteinExistence type="predicted"/>
<dbReference type="Proteomes" id="UP000028582">
    <property type="component" value="Unassembled WGS sequence"/>
</dbReference>
<protein>
    <recommendedName>
        <fullName evidence="4">M96 mating-specific protein family</fullName>
    </recommendedName>
</protein>
<dbReference type="PANTHER" id="PTHR35796">
    <property type="entry name" value="HYPOTHETICAL CYTOSOLIC PROTEIN"/>
    <property type="match status" value="1"/>
</dbReference>
<dbReference type="EMBL" id="ANJA01002609">
    <property type="protein sequence ID" value="ETO68841.1"/>
    <property type="molecule type" value="Genomic_DNA"/>
</dbReference>
<evidence type="ECO:0000313" key="2">
    <source>
        <dbReference type="EMBL" id="ETO68841.1"/>
    </source>
</evidence>